<evidence type="ECO:0000313" key="1">
    <source>
        <dbReference type="EMBL" id="OMI01502.1"/>
    </source>
</evidence>
<accession>A0A1R1QDW5</accession>
<sequence>MKKLLIVTAIAAVVCSGWLMAENHSVSTEMHVAEKMVG</sequence>
<protein>
    <submittedName>
        <fullName evidence="1">Phosphatase</fullName>
    </submittedName>
</protein>
<reference evidence="1 2" key="1">
    <citation type="submission" date="2017-01" db="EMBL/GenBank/DDBJ databases">
        <title>Bacillus phylogenomics.</title>
        <authorList>
            <person name="Dunlap C."/>
        </authorList>
    </citation>
    <scope>NUCLEOTIDE SEQUENCE [LARGE SCALE GENOMIC DNA]</scope>
    <source>
        <strain evidence="1 2">NRRL B-41282</strain>
    </source>
</reference>
<dbReference type="Proteomes" id="UP000187367">
    <property type="component" value="Unassembled WGS sequence"/>
</dbReference>
<dbReference type="GeneID" id="92788997"/>
<dbReference type="EMBL" id="MTJL01000036">
    <property type="protein sequence ID" value="OMI01502.1"/>
    <property type="molecule type" value="Genomic_DNA"/>
</dbReference>
<dbReference type="AlphaFoldDB" id="A0A1R1QDW5"/>
<comment type="caution">
    <text evidence="1">The sequence shown here is derived from an EMBL/GenBank/DDBJ whole genome shotgun (WGS) entry which is preliminary data.</text>
</comment>
<name>A0A1R1QDW5_9BACI</name>
<accession>A0A1R1RWB7</accession>
<proteinExistence type="predicted"/>
<organism evidence="1 2">
    <name type="scientific">Bacillus swezeyi</name>
    <dbReference type="NCBI Taxonomy" id="1925020"/>
    <lineage>
        <taxon>Bacteria</taxon>
        <taxon>Bacillati</taxon>
        <taxon>Bacillota</taxon>
        <taxon>Bacilli</taxon>
        <taxon>Bacillales</taxon>
        <taxon>Bacillaceae</taxon>
        <taxon>Bacillus</taxon>
    </lineage>
</organism>
<dbReference type="RefSeq" id="WP_076761745.1">
    <property type="nucleotide sequence ID" value="NZ_CP133085.1"/>
</dbReference>
<keyword evidence="2" id="KW-1185">Reference proteome</keyword>
<gene>
    <name evidence="1" type="ORF">BW143_17585</name>
</gene>
<evidence type="ECO:0000313" key="2">
    <source>
        <dbReference type="Proteomes" id="UP000187367"/>
    </source>
</evidence>
<dbReference type="OrthoDB" id="9908261at2"/>